<keyword evidence="1 3" id="KW-0175">Coiled coil</keyword>
<accession>A0A9Q1GW73</accession>
<name>A0A9Q1GW73_9CARY</name>
<proteinExistence type="inferred from homology"/>
<evidence type="ECO:0000256" key="1">
    <source>
        <dbReference type="ARBA" id="ARBA00023054"/>
    </source>
</evidence>
<feature type="coiled-coil region" evidence="3">
    <location>
        <begin position="1162"/>
        <end position="1259"/>
    </location>
</feature>
<evidence type="ECO:0000313" key="6">
    <source>
        <dbReference type="EMBL" id="KAJ8426324.1"/>
    </source>
</evidence>
<dbReference type="PANTHER" id="PTHR32258:SF6">
    <property type="entry name" value="PROTEIN NETWORKED 1A"/>
    <property type="match status" value="1"/>
</dbReference>
<feature type="region of interest" description="Disordered" evidence="4">
    <location>
        <begin position="181"/>
        <end position="217"/>
    </location>
</feature>
<evidence type="ECO:0000313" key="7">
    <source>
        <dbReference type="Proteomes" id="UP001153076"/>
    </source>
</evidence>
<reference evidence="6" key="1">
    <citation type="submission" date="2022-04" db="EMBL/GenBank/DDBJ databases">
        <title>Carnegiea gigantea Genome sequencing and assembly v2.</title>
        <authorList>
            <person name="Copetti D."/>
            <person name="Sanderson M.J."/>
            <person name="Burquez A."/>
            <person name="Wojciechowski M.F."/>
        </authorList>
    </citation>
    <scope>NUCLEOTIDE SEQUENCE</scope>
    <source>
        <strain evidence="6">SGP5-SGP5p</strain>
        <tissue evidence="6">Aerial part</tissue>
    </source>
</reference>
<protein>
    <recommendedName>
        <fullName evidence="5">NAB domain-containing protein</fullName>
    </recommendedName>
</protein>
<dbReference type="PROSITE" id="PS51774">
    <property type="entry name" value="NAB"/>
    <property type="match status" value="1"/>
</dbReference>
<evidence type="ECO:0000256" key="2">
    <source>
        <dbReference type="ARBA" id="ARBA00038006"/>
    </source>
</evidence>
<dbReference type="EMBL" id="JAKOGI010001311">
    <property type="protein sequence ID" value="KAJ8426324.1"/>
    <property type="molecule type" value="Genomic_DNA"/>
</dbReference>
<keyword evidence="7" id="KW-1185">Reference proteome</keyword>
<comment type="caution">
    <text evidence="6">The sequence shown here is derived from an EMBL/GenBank/DDBJ whole genome shotgun (WGS) entry which is preliminary data.</text>
</comment>
<dbReference type="InterPro" id="IPR051861">
    <property type="entry name" value="NET_actin-binding_domain"/>
</dbReference>
<feature type="region of interest" description="Disordered" evidence="4">
    <location>
        <begin position="110"/>
        <end position="168"/>
    </location>
</feature>
<feature type="compositionally biased region" description="Polar residues" evidence="4">
    <location>
        <begin position="199"/>
        <end position="217"/>
    </location>
</feature>
<feature type="coiled-coil region" evidence="3">
    <location>
        <begin position="786"/>
        <end position="891"/>
    </location>
</feature>
<sequence>MASLLHSESRRLYSWWWDSHISPRNSKWLQENLTDMDAKVKAMIKLIEEDADSFARRAEMYYKKRPELMKLVEEFYRAYRALAERYDNATGELRQAHRTMAQAFPDQVPFVLGDDTPSNSEPETPETPHPIRAFFDPEHFKGLSASSSHGMKRNGPCSEESDAGNARTTRKGLKQLNDMFRSGEGAQESRSSDGRTKRGQNSQEAGGELSQLSKENQELRSQIVQESERAKKAETELQNLREALAELEAERNAILEKLSTLEKDLSHVQKDSRGLDILAGGAKFEIQSLKEALKKLEAERDASILQYRQASERLAAVEALIHQAQEDAKGWNERAVQAEAEREMLKQELERLKSEKEAGEQLYREYLEKIASMEKKLLLAEESLRFLSEQSERAENEVKNLKEEIGELNAERDAVTLQYEQCLQTISNLEHELNEARAENSRLNSEIMMGSAKLKGAEDQCVLLGKMNESLQLEAQSLSKKIAAADEELSRKQSELEKLMASLQDEQSRFVKAEATLHALQNLHFQSQEEQRALALELRNGLQMMKGLEISKRDLDAEIQRLKYENQTLNNLNSSSAISQKNLQDELLKLKELKGKFEAQVKHQTEQSDALQLQVHNLKEEIEGLYGRYQALMQQIEFVGLDPESFVSSVRNLQDDNLRLEEITKKDKADRDVLLKKLQDMDELLKKNAILESSLSEVNHELIQSKAEVKALKEFGHKLNEENSNIITEKAALLSQLQIITETMQNLLEKNTSLQTSLCGANAELEGLRAKSKGLEDFCQLLNSERSNLQAERSALISRLEIVEQKVEKQEMRFTNLEDKYAGLEKEKQSTLSQVEELRISLDVEKQERACLVLTSEARLSGLEGHIQDLQEENKHRKKEFEEQLEKAVNAQVEIFILQKFIQDMEDKNYSLLVECQRHVEAAKYSEKLITELEGENMMQQVEAEILLDKIDMLREGISQVLKALGVQHGSETQAERDFVPCVLANIRNIKTSLLESKDENQQLLIEKSILSTILGELHFECVELSSKKTALERESLMLMQHLMLLENERHHLLERSRQLNREVDERERREVALKAEVEDLHEKKAWLQGSCVALEDENLKVLEQNRFIREELSHIKEEKHMLEEENAAILIDALAFSYQSLILKSYAVEKASELDKVFEHVSCLGEAYRSLENEAKQLEGKLLMKEIENSDLRASMEKLEEEQRQLNAFNDQLRCQISDGKELLIQKELELSGTEQKLKAVEAMKTELCSTIQCLEKEHQDLDVTTVVLQSQMVELSENSKFQEKEIVHLRAANGSLESEVGKLHEEIEEYKIREVILASELHERNGDFELWETEAASFYFDLQISSVREALLENKVHELGSLCEGLEDFSKRRSVEIERMKERVCSLESEAEALKSQLTACLPLIASLKEHIAFLEQNPVLQSKLLAAGSAEQKGSFAQTEESSSSPDAVLELQKLQSRVQVIEDILEKEKEMIATQERGNVNIRLETAFKEIEELRSRINTLNQEDYQQSARYSVPVTSEAKIGTEMKDIPLDKSSSRSFHRISHRGNAESDEQMLELWEAAEQESGHDQSTIELQNQGTDPIEDEIVYAHSGALDQPSLDPTPESHFEKELGVDRLELSRKGCLSSQKGTKKTVLERLTSDAQKLLNLQISVQDLRRKIEKIEPTKRRRKAEDVEYDTFRGQLQALENSMVQLMDMNTELMKTFDESSLTLDGRLESQAEEAESIRHKQVSEQAKKEAEKIARLELEMQRIQYVLGRSMDEKKTKGRGSISRSSAAILLRDFFYSRGRKSKKPKRSRFCGCLRPSAAKN</sequence>
<evidence type="ECO:0000259" key="5">
    <source>
        <dbReference type="PROSITE" id="PS51774"/>
    </source>
</evidence>
<dbReference type="Pfam" id="PF07765">
    <property type="entry name" value="KIP1"/>
    <property type="match status" value="1"/>
</dbReference>
<feature type="coiled-coil region" evidence="3">
    <location>
        <begin position="1455"/>
        <end position="1508"/>
    </location>
</feature>
<gene>
    <name evidence="6" type="ORF">Cgig2_009360</name>
</gene>
<dbReference type="PANTHER" id="PTHR32258">
    <property type="entry name" value="PROTEIN NETWORKED 4A"/>
    <property type="match status" value="1"/>
</dbReference>
<dbReference type="InterPro" id="IPR011684">
    <property type="entry name" value="NAB"/>
</dbReference>
<dbReference type="GO" id="GO:0051015">
    <property type="term" value="F:actin filament binding"/>
    <property type="evidence" value="ECO:0007669"/>
    <property type="project" value="TreeGrafter"/>
</dbReference>
<dbReference type="Gene3D" id="1.10.287.1490">
    <property type="match status" value="1"/>
</dbReference>
<comment type="similarity">
    <text evidence="2">Belongs to the NET family.</text>
</comment>
<feature type="compositionally biased region" description="Basic residues" evidence="4">
    <location>
        <begin position="1792"/>
        <end position="1801"/>
    </location>
</feature>
<organism evidence="6 7">
    <name type="scientific">Carnegiea gigantea</name>
    <dbReference type="NCBI Taxonomy" id="171969"/>
    <lineage>
        <taxon>Eukaryota</taxon>
        <taxon>Viridiplantae</taxon>
        <taxon>Streptophyta</taxon>
        <taxon>Embryophyta</taxon>
        <taxon>Tracheophyta</taxon>
        <taxon>Spermatophyta</taxon>
        <taxon>Magnoliopsida</taxon>
        <taxon>eudicotyledons</taxon>
        <taxon>Gunneridae</taxon>
        <taxon>Pentapetalae</taxon>
        <taxon>Caryophyllales</taxon>
        <taxon>Cactineae</taxon>
        <taxon>Cactaceae</taxon>
        <taxon>Cactoideae</taxon>
        <taxon>Echinocereeae</taxon>
        <taxon>Carnegiea</taxon>
    </lineage>
</organism>
<dbReference type="Proteomes" id="UP001153076">
    <property type="component" value="Unassembled WGS sequence"/>
</dbReference>
<feature type="region of interest" description="Disordered" evidence="4">
    <location>
        <begin position="1792"/>
        <end position="1813"/>
    </location>
</feature>
<dbReference type="GO" id="GO:0005886">
    <property type="term" value="C:plasma membrane"/>
    <property type="evidence" value="ECO:0007669"/>
    <property type="project" value="TreeGrafter"/>
</dbReference>
<feature type="coiled-coil region" evidence="3">
    <location>
        <begin position="1043"/>
        <end position="1126"/>
    </location>
</feature>
<feature type="domain" description="NAB" evidence="5">
    <location>
        <begin position="13"/>
        <end position="93"/>
    </location>
</feature>
<dbReference type="OrthoDB" id="10255522at2759"/>
<evidence type="ECO:0000256" key="3">
    <source>
        <dbReference type="SAM" id="Coils"/>
    </source>
</evidence>
<evidence type="ECO:0000256" key="4">
    <source>
        <dbReference type="SAM" id="MobiDB-lite"/>
    </source>
</evidence>